<reference evidence="10" key="1">
    <citation type="journal article" date="2019" name="Int. J. Syst. Evol. Microbiol.">
        <title>The Global Catalogue of Microorganisms (GCM) 10K type strain sequencing project: providing services to taxonomists for standard genome sequencing and annotation.</title>
        <authorList>
            <consortium name="The Broad Institute Genomics Platform"/>
            <consortium name="The Broad Institute Genome Sequencing Center for Infectious Disease"/>
            <person name="Wu L."/>
            <person name="Ma J."/>
        </authorList>
    </citation>
    <scope>NUCLEOTIDE SEQUENCE [LARGE SCALE GENOMIC DNA]</scope>
    <source>
        <strain evidence="10">CGMCC 1.13681</strain>
    </source>
</reference>
<sequence length="337" mass="37295">MVVYTQPITVPPAEAALFLVVTINPGKEGAVRSGLEQLPGLTRSVRYRLPENHLSRVVGISDSGYRRLFDGPRPRYLRPFQALEGPRHKAPATPGDLLFHLRAKTTDLCFELGKLVMEALGDSVTTQVEVHGFRYFDERDLLGFVDGSENPTGPPGDASVYIGDEDPHFRGGSYVITQKYLHDLTTWQAMTVEQQEMVIGRHKQDDVEFPDSVKPADAHIVVNTITVDGVQHKIVRDNMPFAEIGKGEFGTFFIGYSRNPEVTELMLQRMFIGEPVGNTDRILEVSTAKTGTLFFVPSEDFLDNLPDAPAHPDTSESTAPPLTMAQLKEGIANEGFK</sequence>
<dbReference type="GO" id="GO:0004601">
    <property type="term" value="F:peroxidase activity"/>
    <property type="evidence" value="ECO:0007669"/>
    <property type="project" value="UniProtKB-KW"/>
</dbReference>
<gene>
    <name evidence="9" type="ORF">ACFQLX_21840</name>
</gene>
<dbReference type="InterPro" id="IPR048327">
    <property type="entry name" value="Dyp_perox_N"/>
</dbReference>
<dbReference type="Pfam" id="PF04261">
    <property type="entry name" value="Dyp_perox_N"/>
    <property type="match status" value="1"/>
</dbReference>
<evidence type="ECO:0000256" key="3">
    <source>
        <dbReference type="ARBA" id="ARBA00022723"/>
    </source>
</evidence>
<evidence type="ECO:0000313" key="9">
    <source>
        <dbReference type="EMBL" id="MFC7220777.1"/>
    </source>
</evidence>
<evidence type="ECO:0000313" key="10">
    <source>
        <dbReference type="Proteomes" id="UP001596413"/>
    </source>
</evidence>
<keyword evidence="3" id="KW-0479">Metal-binding</keyword>
<dbReference type="EMBL" id="JBHSZO010000041">
    <property type="protein sequence ID" value="MFC7220777.1"/>
    <property type="molecule type" value="Genomic_DNA"/>
</dbReference>
<dbReference type="InterPro" id="IPR048328">
    <property type="entry name" value="Dyp_perox_C"/>
</dbReference>
<keyword evidence="10" id="KW-1185">Reference proteome</keyword>
<dbReference type="SUPFAM" id="SSF54909">
    <property type="entry name" value="Dimeric alpha+beta barrel"/>
    <property type="match status" value="1"/>
</dbReference>
<proteinExistence type="inferred from homology"/>
<dbReference type="Proteomes" id="UP001596413">
    <property type="component" value="Unassembled WGS sequence"/>
</dbReference>
<dbReference type="RefSeq" id="WP_386417691.1">
    <property type="nucleotide sequence ID" value="NZ_JBHSZO010000041.1"/>
</dbReference>
<keyword evidence="5" id="KW-0408">Iron</keyword>
<evidence type="ECO:0000256" key="1">
    <source>
        <dbReference type="ARBA" id="ARBA00001970"/>
    </source>
</evidence>
<protein>
    <submittedName>
        <fullName evidence="9">Dyp-type peroxidase</fullName>
    </submittedName>
</protein>
<dbReference type="PROSITE" id="PS51404">
    <property type="entry name" value="DYP_PEROXIDASE"/>
    <property type="match status" value="1"/>
</dbReference>
<evidence type="ECO:0000259" key="8">
    <source>
        <dbReference type="Pfam" id="PF20628"/>
    </source>
</evidence>
<evidence type="ECO:0000256" key="4">
    <source>
        <dbReference type="ARBA" id="ARBA00023002"/>
    </source>
</evidence>
<comment type="caution">
    <text evidence="9">The sequence shown here is derived from an EMBL/GenBank/DDBJ whole genome shotgun (WGS) entry which is preliminary data.</text>
</comment>
<dbReference type="NCBIfam" id="TIGR01413">
    <property type="entry name" value="Dyp_perox_fam"/>
    <property type="match status" value="1"/>
</dbReference>
<name>A0ABW2GJD8_9ACTN</name>
<evidence type="ECO:0000256" key="5">
    <source>
        <dbReference type="ARBA" id="ARBA00023004"/>
    </source>
</evidence>
<feature type="domain" description="Dyp-type peroxidase C-terminal" evidence="8">
    <location>
        <begin position="137"/>
        <end position="300"/>
    </location>
</feature>
<comment type="cofactor">
    <cofactor evidence="1">
        <name>heme b</name>
        <dbReference type="ChEBI" id="CHEBI:60344"/>
    </cofactor>
</comment>
<feature type="domain" description="Dyp-type peroxidase N-terminal" evidence="7">
    <location>
        <begin position="6"/>
        <end position="134"/>
    </location>
</feature>
<evidence type="ECO:0000256" key="2">
    <source>
        <dbReference type="ARBA" id="ARBA00022559"/>
    </source>
</evidence>
<evidence type="ECO:0000259" key="7">
    <source>
        <dbReference type="Pfam" id="PF04261"/>
    </source>
</evidence>
<evidence type="ECO:0000256" key="6">
    <source>
        <dbReference type="ARBA" id="ARBA00025737"/>
    </source>
</evidence>
<accession>A0ABW2GJD8</accession>
<keyword evidence="2 9" id="KW-0575">Peroxidase</keyword>
<dbReference type="Pfam" id="PF20628">
    <property type="entry name" value="Dyp_perox_C"/>
    <property type="match status" value="1"/>
</dbReference>
<dbReference type="InterPro" id="IPR011008">
    <property type="entry name" value="Dimeric_a/b-barrel"/>
</dbReference>
<dbReference type="InterPro" id="IPR006314">
    <property type="entry name" value="Dyp_peroxidase"/>
</dbReference>
<organism evidence="9 10">
    <name type="scientific">Streptomyces polyrhachis</name>
    <dbReference type="NCBI Taxonomy" id="1282885"/>
    <lineage>
        <taxon>Bacteria</taxon>
        <taxon>Bacillati</taxon>
        <taxon>Actinomycetota</taxon>
        <taxon>Actinomycetes</taxon>
        <taxon>Kitasatosporales</taxon>
        <taxon>Streptomycetaceae</taxon>
        <taxon>Streptomyces</taxon>
    </lineage>
</organism>
<dbReference type="PANTHER" id="PTHR30521:SF0">
    <property type="entry name" value="DYP-TYPE PEROXIDASE FAMILY PROTEIN"/>
    <property type="match status" value="1"/>
</dbReference>
<dbReference type="PANTHER" id="PTHR30521">
    <property type="entry name" value="DEFERROCHELATASE/PEROXIDASE"/>
    <property type="match status" value="1"/>
</dbReference>
<comment type="similarity">
    <text evidence="6">Belongs to the DyP-type peroxidase family.</text>
</comment>
<keyword evidence="4" id="KW-0560">Oxidoreductase</keyword>